<organism evidence="1 2">
    <name type="scientific">Colocasia esculenta</name>
    <name type="common">Wild taro</name>
    <name type="synonym">Arum esculentum</name>
    <dbReference type="NCBI Taxonomy" id="4460"/>
    <lineage>
        <taxon>Eukaryota</taxon>
        <taxon>Viridiplantae</taxon>
        <taxon>Streptophyta</taxon>
        <taxon>Embryophyta</taxon>
        <taxon>Tracheophyta</taxon>
        <taxon>Spermatophyta</taxon>
        <taxon>Magnoliopsida</taxon>
        <taxon>Liliopsida</taxon>
        <taxon>Araceae</taxon>
        <taxon>Aroideae</taxon>
        <taxon>Colocasieae</taxon>
        <taxon>Colocasia</taxon>
    </lineage>
</organism>
<comment type="caution">
    <text evidence="1">The sequence shown here is derived from an EMBL/GenBank/DDBJ whole genome shotgun (WGS) entry which is preliminary data.</text>
</comment>
<gene>
    <name evidence="1" type="ORF">Taro_047320</name>
</gene>
<keyword evidence="2" id="KW-1185">Reference proteome</keyword>
<evidence type="ECO:0000313" key="2">
    <source>
        <dbReference type="Proteomes" id="UP000652761"/>
    </source>
</evidence>
<reference evidence="1" key="1">
    <citation type="submission" date="2017-07" db="EMBL/GenBank/DDBJ databases">
        <title>Taro Niue Genome Assembly and Annotation.</title>
        <authorList>
            <person name="Atibalentja N."/>
            <person name="Keating K."/>
            <person name="Fields C.J."/>
        </authorList>
    </citation>
    <scope>NUCLEOTIDE SEQUENCE</scope>
    <source>
        <strain evidence="1">Niue_2</strain>
        <tissue evidence="1">Leaf</tissue>
    </source>
</reference>
<evidence type="ECO:0000313" key="1">
    <source>
        <dbReference type="EMBL" id="MQM14383.1"/>
    </source>
</evidence>
<sequence length="68" mass="7884">MKLWLAKYRGMPAGIMLNEHLEVKLILMKLNVDGAFKRSTGVDERVGAVKCNWKSYYQDYTLSQFGNR</sequence>
<dbReference type="EMBL" id="NMUH01006072">
    <property type="protein sequence ID" value="MQM14383.1"/>
    <property type="molecule type" value="Genomic_DNA"/>
</dbReference>
<protein>
    <submittedName>
        <fullName evidence="1">Uncharacterized protein</fullName>
    </submittedName>
</protein>
<dbReference type="AlphaFoldDB" id="A0A843WSJ3"/>
<proteinExistence type="predicted"/>
<feature type="non-terminal residue" evidence="1">
    <location>
        <position position="68"/>
    </location>
</feature>
<name>A0A843WSJ3_COLES</name>
<dbReference type="Proteomes" id="UP000652761">
    <property type="component" value="Unassembled WGS sequence"/>
</dbReference>
<accession>A0A843WSJ3</accession>